<evidence type="ECO:0000256" key="1">
    <source>
        <dbReference type="SAM" id="Phobius"/>
    </source>
</evidence>
<evidence type="ECO:0000313" key="3">
    <source>
        <dbReference type="Proteomes" id="UP000006866"/>
    </source>
</evidence>
<protein>
    <recommendedName>
        <fullName evidence="4">Lysine exporter LysO family protein</fullName>
    </recommendedName>
</protein>
<dbReference type="KEGG" id="hpk:Hprae_0382"/>
<dbReference type="PANTHER" id="PTHR35804">
    <property type="entry name" value="LYSINE EXPORTER LYSO"/>
    <property type="match status" value="1"/>
</dbReference>
<dbReference type="HOGENOM" id="CLU_045681_0_0_9"/>
<feature type="transmembrane region" description="Helical" evidence="1">
    <location>
        <begin position="31"/>
        <end position="50"/>
    </location>
</feature>
<dbReference type="PATRIC" id="fig|572479.3.peg.387"/>
<reference evidence="3" key="1">
    <citation type="submission" date="2010-10" db="EMBL/GenBank/DDBJ databases">
        <title>The complete genome of Halanaerobium praevalens DSM 2228.</title>
        <authorList>
            <consortium name="US DOE Joint Genome Institute (JGI-PGF)"/>
            <person name="Lucas S."/>
            <person name="Copeland A."/>
            <person name="Lapidus A."/>
            <person name="Glavina del Rio T."/>
            <person name="Dalin E."/>
            <person name="Tice H."/>
            <person name="Bruce D."/>
            <person name="Goodwin L."/>
            <person name="Pitluck S."/>
            <person name="Kyrpides N."/>
            <person name="Mavromatis K."/>
            <person name="Ivanova N."/>
            <person name="Ovchinnikova G."/>
            <person name="Chertkov O."/>
            <person name="Detter J.C."/>
            <person name="Han C."/>
            <person name="Larimer F."/>
            <person name="Land M."/>
            <person name="Hauser L."/>
            <person name="Markowitz V."/>
            <person name="Cheng J.-F."/>
            <person name="Hugenholtz P."/>
            <person name="Woyke T."/>
            <person name="Wu D."/>
            <person name="Tindall B."/>
            <person name="Pomrenke H.G."/>
            <person name="Brambilla E."/>
            <person name="Klenk H.-P."/>
            <person name="Eisen J.A."/>
        </authorList>
    </citation>
    <scope>NUCLEOTIDE SEQUENCE [LARGE SCALE GENOMIC DNA]</scope>
    <source>
        <strain evidence="3">ATCC 33744 / DSM 2228 / GSL</strain>
    </source>
</reference>
<evidence type="ECO:0000313" key="2">
    <source>
        <dbReference type="EMBL" id="ADO76537.1"/>
    </source>
</evidence>
<keyword evidence="1" id="KW-0472">Membrane</keyword>
<organism evidence="2 3">
    <name type="scientific">Halanaerobium praevalens (strain ATCC 33744 / DSM 2228 / GSL)</name>
    <dbReference type="NCBI Taxonomy" id="572479"/>
    <lineage>
        <taxon>Bacteria</taxon>
        <taxon>Bacillati</taxon>
        <taxon>Bacillota</taxon>
        <taxon>Clostridia</taxon>
        <taxon>Halanaerobiales</taxon>
        <taxon>Halanaerobiaceae</taxon>
        <taxon>Halanaerobium</taxon>
    </lineage>
</organism>
<gene>
    <name evidence="2" type="ordered locus">Hprae_0382</name>
</gene>
<dbReference type="STRING" id="572479.Hprae_0382"/>
<dbReference type="Proteomes" id="UP000006866">
    <property type="component" value="Chromosome"/>
</dbReference>
<dbReference type="RefSeq" id="WP_014552570.1">
    <property type="nucleotide sequence ID" value="NC_017455.1"/>
</dbReference>
<dbReference type="GO" id="GO:0015661">
    <property type="term" value="F:L-lysine efflux transmembrane transporter activity"/>
    <property type="evidence" value="ECO:0007669"/>
    <property type="project" value="InterPro"/>
</dbReference>
<evidence type="ECO:0008006" key="4">
    <source>
        <dbReference type="Google" id="ProtNLM"/>
    </source>
</evidence>
<sequence>MDTWLIFLSLSLGFLVAYLNLIQNTLIKYNKYLTNISLLVLLFSMGAKIGMDEQILKQISQLGFKALLLSLSAIIGSVLMIFIFFNTKKDLENKNISKIQKEEPVKVDYKDTLIIALAVLMGLGFGVIFLNNTYLQLINKITSYALVFLLFGVGVDIGLNKELLKHLVKYGWSIIVFPFLIALGSILGTAAMGFVIGFNLNESAAIGAGFGWYSLSGILLSELHSAELGSVAFLTNIFREFTTFLILPTVVKYFGQTASIAPGGATTLDVTLPLVKKVGGEEMVIPALISGMILTTLVPILVPFLINL</sequence>
<feature type="transmembrane region" description="Helical" evidence="1">
    <location>
        <begin position="171"/>
        <end position="196"/>
    </location>
</feature>
<accession>E3DNJ9</accession>
<dbReference type="AlphaFoldDB" id="E3DNJ9"/>
<reference evidence="2 3" key="2">
    <citation type="journal article" date="2011" name="Stand. Genomic Sci.">
        <title>Complete genome sequence of the extremely halophilic Halanaerobium praevalens type strain (GSL).</title>
        <authorList>
            <person name="Ivanova N."/>
            <person name="Sikorski J."/>
            <person name="Chertkov O."/>
            <person name="Nolan M."/>
            <person name="Lucas S."/>
            <person name="Hammon N."/>
            <person name="Deshpande S."/>
            <person name="Cheng J.F."/>
            <person name="Tapia R."/>
            <person name="Han C."/>
            <person name="Goodwin L."/>
            <person name="Pitluck S."/>
            <person name="Huntemann M."/>
            <person name="Liolios K."/>
            <person name="Pagani I."/>
            <person name="Mavromatis K."/>
            <person name="Ovchinikova G."/>
            <person name="Pati A."/>
            <person name="Chen A."/>
            <person name="Palaniappan K."/>
            <person name="Land M."/>
            <person name="Hauser L."/>
            <person name="Brambilla E.M."/>
            <person name="Kannan K.P."/>
            <person name="Rohde M."/>
            <person name="Tindall B.J."/>
            <person name="Goker M."/>
            <person name="Detter J.C."/>
            <person name="Woyke T."/>
            <person name="Bristow J."/>
            <person name="Eisen J.A."/>
            <person name="Markowitz V."/>
            <person name="Hugenholtz P."/>
            <person name="Kyrpides N.C."/>
            <person name="Klenk H.P."/>
            <person name="Lapidus A."/>
        </authorList>
    </citation>
    <scope>NUCLEOTIDE SEQUENCE [LARGE SCALE GENOMIC DNA]</scope>
    <source>
        <strain evidence="3">ATCC 33744 / DSM 2228 / GSL</strain>
    </source>
</reference>
<dbReference type="OrthoDB" id="371078at2"/>
<dbReference type="InterPro" id="IPR005642">
    <property type="entry name" value="LysO"/>
</dbReference>
<feature type="transmembrane region" description="Helical" evidence="1">
    <location>
        <begin position="283"/>
        <end position="306"/>
    </location>
</feature>
<dbReference type="GO" id="GO:0005886">
    <property type="term" value="C:plasma membrane"/>
    <property type="evidence" value="ECO:0007669"/>
    <property type="project" value="TreeGrafter"/>
</dbReference>
<dbReference type="PANTHER" id="PTHR35804:SF1">
    <property type="entry name" value="LYSINE EXPORTER LYSO"/>
    <property type="match status" value="1"/>
</dbReference>
<feature type="transmembrane region" description="Helical" evidence="1">
    <location>
        <begin position="113"/>
        <end position="134"/>
    </location>
</feature>
<keyword evidence="3" id="KW-1185">Reference proteome</keyword>
<proteinExistence type="predicted"/>
<feature type="transmembrane region" description="Helical" evidence="1">
    <location>
        <begin position="141"/>
        <end position="159"/>
    </location>
</feature>
<feature type="transmembrane region" description="Helical" evidence="1">
    <location>
        <begin position="62"/>
        <end position="85"/>
    </location>
</feature>
<keyword evidence="1" id="KW-1133">Transmembrane helix</keyword>
<name>E3DNJ9_HALPG</name>
<dbReference type="Pfam" id="PF03956">
    <property type="entry name" value="Lys_export"/>
    <property type="match status" value="2"/>
</dbReference>
<dbReference type="eggNOG" id="COG2431">
    <property type="taxonomic scope" value="Bacteria"/>
</dbReference>
<keyword evidence="1" id="KW-0812">Transmembrane</keyword>
<dbReference type="EMBL" id="CP002175">
    <property type="protein sequence ID" value="ADO76537.1"/>
    <property type="molecule type" value="Genomic_DNA"/>
</dbReference>